<evidence type="ECO:0000313" key="3">
    <source>
        <dbReference type="Proteomes" id="UP000177565"/>
    </source>
</evidence>
<name>A0A1G2MVF4_9BACT</name>
<dbReference type="Proteomes" id="UP000177565">
    <property type="component" value="Unassembled WGS sequence"/>
</dbReference>
<organism evidence="2 3">
    <name type="scientific">Candidatus Taylorbacteria bacterium RIFCSPHIGHO2_02_FULL_46_13</name>
    <dbReference type="NCBI Taxonomy" id="1802312"/>
    <lineage>
        <taxon>Bacteria</taxon>
        <taxon>Candidatus Tayloriibacteriota</taxon>
    </lineage>
</organism>
<proteinExistence type="predicted"/>
<dbReference type="EMBL" id="MHRQ01000014">
    <property type="protein sequence ID" value="OHA26931.1"/>
    <property type="molecule type" value="Genomic_DNA"/>
</dbReference>
<reference evidence="2 3" key="1">
    <citation type="journal article" date="2016" name="Nat. Commun.">
        <title>Thousands of microbial genomes shed light on interconnected biogeochemical processes in an aquifer system.</title>
        <authorList>
            <person name="Anantharaman K."/>
            <person name="Brown C.T."/>
            <person name="Hug L.A."/>
            <person name="Sharon I."/>
            <person name="Castelle C.J."/>
            <person name="Probst A.J."/>
            <person name="Thomas B.C."/>
            <person name="Singh A."/>
            <person name="Wilkins M.J."/>
            <person name="Karaoz U."/>
            <person name="Brodie E.L."/>
            <person name="Williams K.H."/>
            <person name="Hubbard S.S."/>
            <person name="Banfield J.F."/>
        </authorList>
    </citation>
    <scope>NUCLEOTIDE SEQUENCE [LARGE SCALE GENOMIC DNA]</scope>
</reference>
<feature type="transmembrane region" description="Helical" evidence="1">
    <location>
        <begin position="33"/>
        <end position="53"/>
    </location>
</feature>
<evidence type="ECO:0000313" key="2">
    <source>
        <dbReference type="EMBL" id="OHA26931.1"/>
    </source>
</evidence>
<protein>
    <submittedName>
        <fullName evidence="2">Uncharacterized protein</fullName>
    </submittedName>
</protein>
<gene>
    <name evidence="2" type="ORF">A3C06_02300</name>
</gene>
<comment type="caution">
    <text evidence="2">The sequence shown here is derived from an EMBL/GenBank/DDBJ whole genome shotgun (WGS) entry which is preliminary data.</text>
</comment>
<dbReference type="AlphaFoldDB" id="A0A1G2MVF4"/>
<keyword evidence="1" id="KW-1133">Transmembrane helix</keyword>
<keyword evidence="1" id="KW-0812">Transmembrane</keyword>
<evidence type="ECO:0000256" key="1">
    <source>
        <dbReference type="SAM" id="Phobius"/>
    </source>
</evidence>
<accession>A0A1G2MVF4</accession>
<sequence length="122" mass="13727">MIIHVVQHSQTEEMIMRRVRIVYFLRSPLGRSIIAEVVLFCTVLASTMTFASFKDIVSNIGGTLSQGSFFQYVFSAVANTERGFQALLLVGCVSSVYFLWNVGKKIPFVSFARLVQRPFTHA</sequence>
<feature type="transmembrane region" description="Helical" evidence="1">
    <location>
        <begin position="84"/>
        <end position="103"/>
    </location>
</feature>
<keyword evidence="1" id="KW-0472">Membrane</keyword>